<gene>
    <name evidence="2" type="ORF">ACFFRI_15830</name>
</gene>
<evidence type="ECO:0008006" key="4">
    <source>
        <dbReference type="Google" id="ProtNLM"/>
    </source>
</evidence>
<dbReference type="Proteomes" id="UP001589750">
    <property type="component" value="Unassembled WGS sequence"/>
</dbReference>
<organism evidence="2 3">
    <name type="scientific">Nocardioides plantarum</name>
    <dbReference type="NCBI Taxonomy" id="29299"/>
    <lineage>
        <taxon>Bacteria</taxon>
        <taxon>Bacillati</taxon>
        <taxon>Actinomycetota</taxon>
        <taxon>Actinomycetes</taxon>
        <taxon>Propionibacteriales</taxon>
        <taxon>Nocardioidaceae</taxon>
        <taxon>Nocardioides</taxon>
    </lineage>
</organism>
<comment type="caution">
    <text evidence="2">The sequence shown here is derived from an EMBL/GenBank/DDBJ whole genome shotgun (WGS) entry which is preliminary data.</text>
</comment>
<protein>
    <recommendedName>
        <fullName evidence="4">Secreted protein</fullName>
    </recommendedName>
</protein>
<keyword evidence="3" id="KW-1185">Reference proteome</keyword>
<feature type="chain" id="PRO_5045218535" description="Secreted protein" evidence="1">
    <location>
        <begin position="27"/>
        <end position="213"/>
    </location>
</feature>
<reference evidence="2 3" key="1">
    <citation type="submission" date="2024-09" db="EMBL/GenBank/DDBJ databases">
        <authorList>
            <person name="Sun Q."/>
            <person name="Mori K."/>
        </authorList>
    </citation>
    <scope>NUCLEOTIDE SEQUENCE [LARGE SCALE GENOMIC DNA]</scope>
    <source>
        <strain evidence="2 3">JCM 9626</strain>
    </source>
</reference>
<evidence type="ECO:0000313" key="3">
    <source>
        <dbReference type="Proteomes" id="UP001589750"/>
    </source>
</evidence>
<keyword evidence="1" id="KW-0732">Signal</keyword>
<evidence type="ECO:0000256" key="1">
    <source>
        <dbReference type="SAM" id="SignalP"/>
    </source>
</evidence>
<proteinExistence type="predicted"/>
<name>A0ABV5KD04_9ACTN</name>
<evidence type="ECO:0000313" key="2">
    <source>
        <dbReference type="EMBL" id="MFB9314526.1"/>
    </source>
</evidence>
<accession>A0ABV5KD04</accession>
<dbReference type="RefSeq" id="WP_140010174.1">
    <property type="nucleotide sequence ID" value="NZ_JBHMDG010000021.1"/>
</dbReference>
<dbReference type="EMBL" id="JBHMDG010000021">
    <property type="protein sequence ID" value="MFB9314526.1"/>
    <property type="molecule type" value="Genomic_DNA"/>
</dbReference>
<feature type="signal peptide" evidence="1">
    <location>
        <begin position="1"/>
        <end position="26"/>
    </location>
</feature>
<sequence length="213" mass="20401">MKRTLLSTLAVAASAAILAMAGPATAAGPYTLTVGGSSTGTPAFTGTTTSAGISFNTPLVAMSCTSATATGTLAPGTGVSGAAIASINATTWSGCIGPLGLPMTVSGSGSWKLNATGTATTGTSDNVAGNISGVTATVSQTGNPTACSFKVTGVVDGIFKEGTSQLQVTPPTAVGSLVISNVVGCYGLVANGDPADFNGTYNIASPGGAIRIS</sequence>